<sequence length="56" mass="6236">MADTQAQDIQHTAGAPSEESSTVTTKFVVTKQHRRFAEFCDAVRRDRYIGLCHGAP</sequence>
<protein>
    <submittedName>
        <fullName evidence="2">Uncharacterized protein</fullName>
    </submittedName>
</protein>
<gene>
    <name evidence="2" type="ORF">MPRG_65470</name>
</gene>
<evidence type="ECO:0000313" key="3">
    <source>
        <dbReference type="Proteomes" id="UP000465240"/>
    </source>
</evidence>
<reference evidence="2 3" key="1">
    <citation type="journal article" date="2019" name="Emerg. Microbes Infect.">
        <title>Comprehensive subspecies identification of 175 nontuberculous mycobacteria species based on 7547 genomic profiles.</title>
        <authorList>
            <person name="Matsumoto Y."/>
            <person name="Kinjo T."/>
            <person name="Motooka D."/>
            <person name="Nabeya D."/>
            <person name="Jung N."/>
            <person name="Uechi K."/>
            <person name="Horii T."/>
            <person name="Iida T."/>
            <person name="Fujita J."/>
            <person name="Nakamura S."/>
        </authorList>
    </citation>
    <scope>NUCLEOTIDE SEQUENCE [LARGE SCALE GENOMIC DNA]</scope>
    <source>
        <strain evidence="2 3">JCM 18565</strain>
    </source>
</reference>
<organism evidence="2 3">
    <name type="scientific">Mycobacterium paragordonae</name>
    <dbReference type="NCBI Taxonomy" id="1389713"/>
    <lineage>
        <taxon>Bacteria</taxon>
        <taxon>Bacillati</taxon>
        <taxon>Actinomycetota</taxon>
        <taxon>Actinomycetes</taxon>
        <taxon>Mycobacteriales</taxon>
        <taxon>Mycobacteriaceae</taxon>
        <taxon>Mycobacterium</taxon>
    </lineage>
</organism>
<dbReference type="Proteomes" id="UP000465240">
    <property type="component" value="Unassembled WGS sequence"/>
</dbReference>
<name>A0ABQ1CFK7_9MYCO</name>
<dbReference type="EMBL" id="BLKX01000004">
    <property type="protein sequence ID" value="GFG83271.1"/>
    <property type="molecule type" value="Genomic_DNA"/>
</dbReference>
<keyword evidence="3" id="KW-1185">Reference proteome</keyword>
<accession>A0ABQ1CFK7</accession>
<feature type="region of interest" description="Disordered" evidence="1">
    <location>
        <begin position="1"/>
        <end position="24"/>
    </location>
</feature>
<evidence type="ECO:0000313" key="2">
    <source>
        <dbReference type="EMBL" id="GFG83271.1"/>
    </source>
</evidence>
<dbReference type="RefSeq" id="WP_162951705.1">
    <property type="nucleotide sequence ID" value="NZ_CP025549.1"/>
</dbReference>
<feature type="compositionally biased region" description="Polar residues" evidence="1">
    <location>
        <begin position="1"/>
        <end position="10"/>
    </location>
</feature>
<evidence type="ECO:0000256" key="1">
    <source>
        <dbReference type="SAM" id="MobiDB-lite"/>
    </source>
</evidence>
<proteinExistence type="predicted"/>
<comment type="caution">
    <text evidence="2">The sequence shown here is derived from an EMBL/GenBank/DDBJ whole genome shotgun (WGS) entry which is preliminary data.</text>
</comment>